<reference evidence="1 2" key="1">
    <citation type="journal article" date="2017" name="Curr. Biol.">
        <title>The Evolution of Venom by Co-option of Single-Copy Genes.</title>
        <authorList>
            <person name="Martinson E.O."/>
            <person name="Mrinalini"/>
            <person name="Kelkar Y.D."/>
            <person name="Chang C.H."/>
            <person name="Werren J.H."/>
        </authorList>
    </citation>
    <scope>NUCLEOTIDE SEQUENCE [LARGE SCALE GENOMIC DNA]</scope>
    <source>
        <strain evidence="1 2">Alberta</strain>
        <tissue evidence="1">Whole body</tissue>
    </source>
</reference>
<dbReference type="Proteomes" id="UP000215335">
    <property type="component" value="Unassembled WGS sequence"/>
</dbReference>
<evidence type="ECO:0000313" key="2">
    <source>
        <dbReference type="Proteomes" id="UP000215335"/>
    </source>
</evidence>
<evidence type="ECO:0000313" key="1">
    <source>
        <dbReference type="EMBL" id="OXU25654.1"/>
    </source>
</evidence>
<proteinExistence type="predicted"/>
<sequence>MTQSWSLDRERISSKGELLIAILVDSRRLKRRHRHFGLLKCEYRGEVLNKNIEKSRIYQKSLIEFRSRVFKHRKILVLSK</sequence>
<dbReference type="AlphaFoldDB" id="A0A232F4E6"/>
<name>A0A232F4E6_9HYME</name>
<dbReference type="EMBL" id="NNAY01000975">
    <property type="protein sequence ID" value="OXU25654.1"/>
    <property type="molecule type" value="Genomic_DNA"/>
</dbReference>
<keyword evidence="2" id="KW-1185">Reference proteome</keyword>
<feature type="non-terminal residue" evidence="1">
    <location>
        <position position="80"/>
    </location>
</feature>
<accession>A0A232F4E6</accession>
<organism evidence="1 2">
    <name type="scientific">Trichomalopsis sarcophagae</name>
    <dbReference type="NCBI Taxonomy" id="543379"/>
    <lineage>
        <taxon>Eukaryota</taxon>
        <taxon>Metazoa</taxon>
        <taxon>Ecdysozoa</taxon>
        <taxon>Arthropoda</taxon>
        <taxon>Hexapoda</taxon>
        <taxon>Insecta</taxon>
        <taxon>Pterygota</taxon>
        <taxon>Neoptera</taxon>
        <taxon>Endopterygota</taxon>
        <taxon>Hymenoptera</taxon>
        <taxon>Apocrita</taxon>
        <taxon>Proctotrupomorpha</taxon>
        <taxon>Chalcidoidea</taxon>
        <taxon>Pteromalidae</taxon>
        <taxon>Pteromalinae</taxon>
        <taxon>Trichomalopsis</taxon>
    </lineage>
</organism>
<comment type="caution">
    <text evidence="1">The sequence shown here is derived from an EMBL/GenBank/DDBJ whole genome shotgun (WGS) entry which is preliminary data.</text>
</comment>
<protein>
    <submittedName>
        <fullName evidence="1">Uncharacterized protein</fullName>
    </submittedName>
</protein>
<gene>
    <name evidence="1" type="ORF">TSAR_002832</name>
</gene>